<proteinExistence type="predicted"/>
<dbReference type="Proteomes" id="UP000749559">
    <property type="component" value="Unassembled WGS sequence"/>
</dbReference>
<dbReference type="EMBL" id="CAIIXF020000006">
    <property type="protein sequence ID" value="CAH1786250.1"/>
    <property type="molecule type" value="Genomic_DNA"/>
</dbReference>
<evidence type="ECO:0000313" key="1">
    <source>
        <dbReference type="EMBL" id="CAH1786250.1"/>
    </source>
</evidence>
<comment type="caution">
    <text evidence="1">The sequence shown here is derived from an EMBL/GenBank/DDBJ whole genome shotgun (WGS) entry which is preliminary data.</text>
</comment>
<accession>A0A8J1TZL0</accession>
<organism evidence="1 2">
    <name type="scientific">Owenia fusiformis</name>
    <name type="common">Polychaete worm</name>
    <dbReference type="NCBI Taxonomy" id="6347"/>
    <lineage>
        <taxon>Eukaryota</taxon>
        <taxon>Metazoa</taxon>
        <taxon>Spiralia</taxon>
        <taxon>Lophotrochozoa</taxon>
        <taxon>Annelida</taxon>
        <taxon>Polychaeta</taxon>
        <taxon>Sedentaria</taxon>
        <taxon>Canalipalpata</taxon>
        <taxon>Sabellida</taxon>
        <taxon>Oweniida</taxon>
        <taxon>Oweniidae</taxon>
        <taxon>Owenia</taxon>
    </lineage>
</organism>
<dbReference type="AlphaFoldDB" id="A0A8J1TZL0"/>
<evidence type="ECO:0000313" key="2">
    <source>
        <dbReference type="Proteomes" id="UP000749559"/>
    </source>
</evidence>
<keyword evidence="2" id="KW-1185">Reference proteome</keyword>
<sequence length="121" mass="13491">MGNRQCSGYPQNAACWPPFVNIGVPILVVIIFVAVLGFIFKIPDPKSKVIDEMLNKKRLKDRKAKAAKMRKERIATISHEQNMGYSYSSDDTRGPKSTNYGSHSLDCSLSMTSTVNFETCV</sequence>
<gene>
    <name evidence="1" type="ORF">OFUS_LOCUS12179</name>
</gene>
<protein>
    <submittedName>
        <fullName evidence="1">Uncharacterized protein</fullName>
    </submittedName>
</protein>
<reference evidence="1" key="1">
    <citation type="submission" date="2022-03" db="EMBL/GenBank/DDBJ databases">
        <authorList>
            <person name="Martin C."/>
        </authorList>
    </citation>
    <scope>NUCLEOTIDE SEQUENCE</scope>
</reference>
<name>A0A8J1TZL0_OWEFU</name>